<accession>A0A498JUF9</accession>
<evidence type="ECO:0000313" key="1">
    <source>
        <dbReference type="EMBL" id="RXH99110.1"/>
    </source>
</evidence>
<gene>
    <name evidence="1" type="ORF">DVH24_011435</name>
</gene>
<reference evidence="1 2" key="1">
    <citation type="submission" date="2018-10" db="EMBL/GenBank/DDBJ databases">
        <title>A high-quality apple genome assembly.</title>
        <authorList>
            <person name="Hu J."/>
        </authorList>
    </citation>
    <scope>NUCLEOTIDE SEQUENCE [LARGE SCALE GENOMIC DNA]</scope>
    <source>
        <strain evidence="2">cv. HFTH1</strain>
        <tissue evidence="1">Young leaf</tissue>
    </source>
</reference>
<proteinExistence type="predicted"/>
<comment type="caution">
    <text evidence="1">The sequence shown here is derived from an EMBL/GenBank/DDBJ whole genome shotgun (WGS) entry which is preliminary data.</text>
</comment>
<dbReference type="EMBL" id="RDQH01000331">
    <property type="protein sequence ID" value="RXH99110.1"/>
    <property type="molecule type" value="Genomic_DNA"/>
</dbReference>
<dbReference type="AlphaFoldDB" id="A0A498JUF9"/>
<sequence>MLESKGSMNFLVLFGLSHQNPIYDIFFTMIYKVKDVVDTGYDLVLVTLMYACRGRRLASKKHPRWREHSALPWERYACRGRRLASEKHPRWREHSALPWESEEQYLSGDVGMFLPNLVNFSVPLFLVFYSVQLSVI</sequence>
<dbReference type="Proteomes" id="UP000290289">
    <property type="component" value="Chromosome 5"/>
</dbReference>
<protein>
    <submittedName>
        <fullName evidence="1">Uncharacterized protein</fullName>
    </submittedName>
</protein>
<evidence type="ECO:0000313" key="2">
    <source>
        <dbReference type="Proteomes" id="UP000290289"/>
    </source>
</evidence>
<name>A0A498JUF9_MALDO</name>
<organism evidence="1 2">
    <name type="scientific">Malus domestica</name>
    <name type="common">Apple</name>
    <name type="synonym">Pyrus malus</name>
    <dbReference type="NCBI Taxonomy" id="3750"/>
    <lineage>
        <taxon>Eukaryota</taxon>
        <taxon>Viridiplantae</taxon>
        <taxon>Streptophyta</taxon>
        <taxon>Embryophyta</taxon>
        <taxon>Tracheophyta</taxon>
        <taxon>Spermatophyta</taxon>
        <taxon>Magnoliopsida</taxon>
        <taxon>eudicotyledons</taxon>
        <taxon>Gunneridae</taxon>
        <taxon>Pentapetalae</taxon>
        <taxon>rosids</taxon>
        <taxon>fabids</taxon>
        <taxon>Rosales</taxon>
        <taxon>Rosaceae</taxon>
        <taxon>Amygdaloideae</taxon>
        <taxon>Maleae</taxon>
        <taxon>Malus</taxon>
    </lineage>
</organism>
<keyword evidence="2" id="KW-1185">Reference proteome</keyword>